<keyword evidence="2" id="KW-0963">Cytoplasm</keyword>
<proteinExistence type="inferred from homology"/>
<organism evidence="4">
    <name type="scientific">Partenskyella glossopodia</name>
    <dbReference type="NCBI Taxonomy" id="552666"/>
    <lineage>
        <taxon>Eukaryota</taxon>
        <taxon>Sar</taxon>
        <taxon>Rhizaria</taxon>
        <taxon>Cercozoa</taxon>
        <taxon>Chlorarachniophyceae</taxon>
        <taxon>Partenskyella</taxon>
    </lineage>
</organism>
<dbReference type="HAMAP" id="MF_00444">
    <property type="entry name" value="ClpP"/>
    <property type="match status" value="1"/>
</dbReference>
<dbReference type="GO" id="GO:0004252">
    <property type="term" value="F:serine-type endopeptidase activity"/>
    <property type="evidence" value="ECO:0007669"/>
    <property type="project" value="UniProtKB-UniRule"/>
</dbReference>
<evidence type="ECO:0000313" key="4">
    <source>
        <dbReference type="EMBL" id="BAU62536.1"/>
    </source>
</evidence>
<dbReference type="EC" id="3.4.21.92" evidence="2"/>
<gene>
    <name evidence="2 4" type="primary">clpP</name>
</gene>
<dbReference type="AlphaFoldDB" id="A0A140JZK9"/>
<dbReference type="GO" id="GO:0004176">
    <property type="term" value="F:ATP-dependent peptidase activity"/>
    <property type="evidence" value="ECO:0007669"/>
    <property type="project" value="InterPro"/>
</dbReference>
<protein>
    <recommendedName>
        <fullName evidence="2 3">ATP-dependent Clp protease proteolytic subunit</fullName>
        <ecNumber evidence="2">3.4.21.92</ecNumber>
    </recommendedName>
    <alternativeName>
        <fullName evidence="2">Endopeptidase Clp</fullName>
    </alternativeName>
</protein>
<evidence type="ECO:0000256" key="3">
    <source>
        <dbReference type="RuleBase" id="RU003567"/>
    </source>
</evidence>
<dbReference type="GO" id="GO:0009368">
    <property type="term" value="C:endopeptidase Clp complex"/>
    <property type="evidence" value="ECO:0007669"/>
    <property type="project" value="TreeGrafter"/>
</dbReference>
<evidence type="ECO:0000256" key="1">
    <source>
        <dbReference type="ARBA" id="ARBA00007039"/>
    </source>
</evidence>
<comment type="caution">
    <text evidence="2">Lacks conserved residue(s) required for the propagation of feature annotation.</text>
</comment>
<dbReference type="Gene3D" id="3.90.226.10">
    <property type="entry name" value="2-enoyl-CoA Hydratase, Chain A, domain 1"/>
    <property type="match status" value="1"/>
</dbReference>
<dbReference type="PANTHER" id="PTHR10381">
    <property type="entry name" value="ATP-DEPENDENT CLP PROTEASE PROTEOLYTIC SUBUNIT"/>
    <property type="match status" value="1"/>
</dbReference>
<dbReference type="GO" id="GO:0051117">
    <property type="term" value="F:ATPase binding"/>
    <property type="evidence" value="ECO:0007669"/>
    <property type="project" value="TreeGrafter"/>
</dbReference>
<dbReference type="GeneID" id="27110057"/>
<comment type="similarity">
    <text evidence="1 2 3">Belongs to the peptidase S14 family.</text>
</comment>
<keyword evidence="2" id="KW-0720">Serine protease</keyword>
<keyword evidence="4" id="KW-0934">Plastid</keyword>
<keyword evidence="2" id="KW-0378">Hydrolase</keyword>
<reference evidence="4" key="1">
    <citation type="journal article" date="2016" name="J. Plant Res.">
        <title>Plastid genome sequences of Gymnochlora stellata, Lotharella vacuolata, and Partenskyella glossopodia reveal remarkable structural conservation among chlorarachniophyte species.</title>
        <authorList>
            <person name="Suzuki S."/>
            <person name="Hirakawa Y."/>
            <person name="Kofuji R."/>
            <person name="Sugita M."/>
            <person name="Ishida K."/>
        </authorList>
    </citation>
    <scope>NUCLEOTIDE SEQUENCE</scope>
    <source>
        <strain evidence="4">RCC365</strain>
    </source>
</reference>
<dbReference type="RefSeq" id="YP_009240402.1">
    <property type="nucleotide sequence ID" value="NC_029742.1"/>
</dbReference>
<dbReference type="EMBL" id="AP014948">
    <property type="protein sequence ID" value="BAU62536.1"/>
    <property type="molecule type" value="Genomic_DNA"/>
</dbReference>
<dbReference type="InterPro" id="IPR029045">
    <property type="entry name" value="ClpP/crotonase-like_dom_sf"/>
</dbReference>
<accession>A0A140JZK9</accession>
<comment type="subcellular location">
    <subcellularLocation>
        <location evidence="2">Cytoplasm</location>
    </subcellularLocation>
</comment>
<dbReference type="InterPro" id="IPR023562">
    <property type="entry name" value="ClpP/TepA"/>
</dbReference>
<keyword evidence="2 4" id="KW-0645">Protease</keyword>
<dbReference type="SUPFAM" id="SSF52096">
    <property type="entry name" value="ClpP/crotonase"/>
    <property type="match status" value="1"/>
</dbReference>
<feature type="active site" description="Nucleophile" evidence="2">
    <location>
        <position position="106"/>
    </location>
</feature>
<dbReference type="InterPro" id="IPR001907">
    <property type="entry name" value="ClpP"/>
</dbReference>
<dbReference type="GO" id="GO:0006515">
    <property type="term" value="P:protein quality control for misfolded or incompletely synthesized proteins"/>
    <property type="evidence" value="ECO:0007669"/>
    <property type="project" value="TreeGrafter"/>
</dbReference>
<geneLocation type="plastid" evidence="4"/>
<dbReference type="PANTHER" id="PTHR10381:SF46">
    <property type="entry name" value="ATP-DEPENDENT CLP PROTEASE PROTEOLYTIC SUBUNIT-RELATED PROTEIN 2, CHLOROPLASTIC"/>
    <property type="match status" value="1"/>
</dbReference>
<evidence type="ECO:0000256" key="2">
    <source>
        <dbReference type="HAMAP-Rule" id="MF_00444"/>
    </source>
</evidence>
<dbReference type="Pfam" id="PF00574">
    <property type="entry name" value="CLP_protease"/>
    <property type="match status" value="1"/>
</dbReference>
<dbReference type="CDD" id="cd07017">
    <property type="entry name" value="S14_ClpP_2"/>
    <property type="match status" value="1"/>
</dbReference>
<dbReference type="PRINTS" id="PR00127">
    <property type="entry name" value="CLPPROTEASEP"/>
</dbReference>
<comment type="function">
    <text evidence="2">Cleaves peptides in various proteins in a process that requires ATP hydrolysis. Has a chymotrypsin-like activity. Plays a major role in the degradation of misfolded proteins.</text>
</comment>
<dbReference type="GO" id="GO:0005737">
    <property type="term" value="C:cytoplasm"/>
    <property type="evidence" value="ECO:0007669"/>
    <property type="project" value="UniProtKB-SubCell"/>
</dbReference>
<comment type="catalytic activity">
    <reaction evidence="2">
        <text>Hydrolysis of proteins to small peptides in the presence of ATP and magnesium. alpha-casein is the usual test substrate. In the absence of ATP, only oligopeptides shorter than five residues are hydrolyzed (such as succinyl-Leu-Tyr-|-NHMec, and Leu-Tyr-Leu-|-Tyr-Trp, in which cleavage of the -Tyr-|-Leu- and -Tyr-|-Trp bonds also occurs).</text>
        <dbReference type="EC" id="3.4.21.92"/>
    </reaction>
</comment>
<sequence>MKKKIIPIGIPQVPIKIFENNTIEWIDIYTLLYQEKVILLFQFLDDDFINQLIAMILYLDIENSTKSIYFYINSLGGDLISGIALYDTIRYVRSNVSTICMGITSSISSIILSSGEKGKRLILPHSRVMINQPESDYYGQASDILIESEEILRLRRLLAKIYVEQTNQSLSRIAKDIDRECFLSSREAQNYGIVDSILQLYSFQNNYKKTN</sequence>
<name>A0A140JZK9_9EUKA</name>